<evidence type="ECO:0000313" key="5">
    <source>
        <dbReference type="RefSeq" id="XP_022823880.1"/>
    </source>
</evidence>
<comment type="subcellular location">
    <subcellularLocation>
        <location evidence="1">Nucleus</location>
    </subcellularLocation>
</comment>
<dbReference type="SUPFAM" id="SSF46689">
    <property type="entry name" value="Homeodomain-like"/>
    <property type="match status" value="1"/>
</dbReference>
<dbReference type="AlphaFoldDB" id="A0A9J7IUM9"/>
<dbReference type="InterPro" id="IPR007889">
    <property type="entry name" value="HTH_Psq"/>
</dbReference>
<evidence type="ECO:0000259" key="3">
    <source>
        <dbReference type="Pfam" id="PF05225"/>
    </source>
</evidence>
<dbReference type="KEGG" id="sliu:111354574"/>
<dbReference type="InterPro" id="IPR009057">
    <property type="entry name" value="Homeodomain-like_sf"/>
</dbReference>
<dbReference type="Pfam" id="PF05225">
    <property type="entry name" value="HTH_psq"/>
    <property type="match status" value="1"/>
</dbReference>
<accession>A0A9J7IUM9</accession>
<feature type="domain" description="HTH psq-type" evidence="3">
    <location>
        <begin position="191"/>
        <end position="228"/>
    </location>
</feature>
<gene>
    <name evidence="5" type="primary">LOC111354574</name>
</gene>
<feature type="region of interest" description="Disordered" evidence="2">
    <location>
        <begin position="126"/>
        <end position="157"/>
    </location>
</feature>
<dbReference type="Proteomes" id="UP000301870">
    <property type="component" value="Chromosome 18"/>
</dbReference>
<dbReference type="GeneID" id="111354574"/>
<evidence type="ECO:0000313" key="4">
    <source>
        <dbReference type="Proteomes" id="UP000301870"/>
    </source>
</evidence>
<organism evidence="4 5">
    <name type="scientific">Spodoptera litura</name>
    <name type="common">Asian cotton leafworm</name>
    <dbReference type="NCBI Taxonomy" id="69820"/>
    <lineage>
        <taxon>Eukaryota</taxon>
        <taxon>Metazoa</taxon>
        <taxon>Ecdysozoa</taxon>
        <taxon>Arthropoda</taxon>
        <taxon>Hexapoda</taxon>
        <taxon>Insecta</taxon>
        <taxon>Pterygota</taxon>
        <taxon>Neoptera</taxon>
        <taxon>Endopterygota</taxon>
        <taxon>Lepidoptera</taxon>
        <taxon>Glossata</taxon>
        <taxon>Ditrysia</taxon>
        <taxon>Noctuoidea</taxon>
        <taxon>Noctuidae</taxon>
        <taxon>Amphipyrinae</taxon>
        <taxon>Spodoptera</taxon>
    </lineage>
</organism>
<dbReference type="OrthoDB" id="6115549at2759"/>
<dbReference type="Gene3D" id="1.10.10.60">
    <property type="entry name" value="Homeodomain-like"/>
    <property type="match status" value="1"/>
</dbReference>
<sequence>MNINKGHCIPGRLFDCQSRSDKASKRCCQDGTIPPKIGMDNQYEQISTRAISTYRILRDRMGHLKQHKSPPGKEILLEKGFQQTSIKSKMELAIRKEPAKKAEFCVFCNTTWKTSLQKDTKSSQYFTRGVNPQKGSHSCKGTRRMQMVDSKSRKEKSPFQINRDNIHHIRCLRPRMPGNHKRKSTRKSWSQEDMNEAIKAVKENKMGWLLASKHFNVPKATRRRHYYRTPVNLGRFKPTFNAEMEKALIDHMLEFESRLFGFNTTEIRKLAFEFAEKLGLDHRFDKNKKE</sequence>
<evidence type="ECO:0000256" key="1">
    <source>
        <dbReference type="ARBA" id="ARBA00004123"/>
    </source>
</evidence>
<name>A0A9J7IUM9_SPOLT</name>
<proteinExistence type="predicted"/>
<dbReference type="RefSeq" id="XP_022823880.1">
    <property type="nucleotide sequence ID" value="XM_022968112.1"/>
</dbReference>
<keyword evidence="4" id="KW-1185">Reference proteome</keyword>
<dbReference type="GO" id="GO:0003677">
    <property type="term" value="F:DNA binding"/>
    <property type="evidence" value="ECO:0007669"/>
    <property type="project" value="InterPro"/>
</dbReference>
<reference evidence="5" key="1">
    <citation type="submission" date="2025-08" db="UniProtKB">
        <authorList>
            <consortium name="RefSeq"/>
        </authorList>
    </citation>
    <scope>IDENTIFICATION</scope>
    <source>
        <strain evidence="5">Ishihara</strain>
        <tissue evidence="5">Whole body</tissue>
    </source>
</reference>
<dbReference type="GO" id="GO:0005634">
    <property type="term" value="C:nucleus"/>
    <property type="evidence" value="ECO:0007669"/>
    <property type="project" value="UniProtKB-SubCell"/>
</dbReference>
<evidence type="ECO:0000256" key="2">
    <source>
        <dbReference type="SAM" id="MobiDB-lite"/>
    </source>
</evidence>
<protein>
    <submittedName>
        <fullName evidence="5">Uncharacterized protein LOC111354574</fullName>
    </submittedName>
</protein>